<dbReference type="Gene3D" id="2.60.40.1190">
    <property type="match status" value="1"/>
</dbReference>
<dbReference type="GO" id="GO:0030246">
    <property type="term" value="F:carbohydrate binding"/>
    <property type="evidence" value="ECO:0007669"/>
    <property type="project" value="InterPro"/>
</dbReference>
<sequence>MERVLPSAFLFRWSIPASYRAELPDRLGQRPGWAEDCLLPVLAELDAGPQFATWSVAWNADGLAVAVQVRGKQQPVQCDAANPLRSDALEIWIDTRCTQNVHRATRFCHRFCALPRGSRKGSEPVVIPIPFANARETTSARTPPECLAKSALHDGGYDLAVWLPAEALVGFDPDANPRLGFYLAVRDAELGEQYLTVGREFPIDFDPSQWQTLELVK</sequence>
<comment type="caution">
    <text evidence="2">The sequence shown here is derived from an EMBL/GenBank/DDBJ whole genome shotgun (WGS) entry which is preliminary data.</text>
</comment>
<protein>
    <recommendedName>
        <fullName evidence="1">Carbohydrate-binding domain-containing protein</fullName>
    </recommendedName>
</protein>
<dbReference type="GO" id="GO:0016052">
    <property type="term" value="P:carbohydrate catabolic process"/>
    <property type="evidence" value="ECO:0007669"/>
    <property type="project" value="InterPro"/>
</dbReference>
<evidence type="ECO:0000259" key="1">
    <source>
        <dbReference type="Pfam" id="PF06452"/>
    </source>
</evidence>
<reference evidence="2" key="1">
    <citation type="journal article" date="2020" name="mSystems">
        <title>Genome- and Community-Level Interaction Insights into Carbon Utilization and Element Cycling Functions of Hydrothermarchaeota in Hydrothermal Sediment.</title>
        <authorList>
            <person name="Zhou Z."/>
            <person name="Liu Y."/>
            <person name="Xu W."/>
            <person name="Pan J."/>
            <person name="Luo Z.H."/>
            <person name="Li M."/>
        </authorList>
    </citation>
    <scope>NUCLEOTIDE SEQUENCE [LARGE SCALE GENOMIC DNA]</scope>
    <source>
        <strain evidence="2">SpSt-339</strain>
    </source>
</reference>
<organism evidence="2">
    <name type="scientific">Schlesneria paludicola</name>
    <dbReference type="NCBI Taxonomy" id="360056"/>
    <lineage>
        <taxon>Bacteria</taxon>
        <taxon>Pseudomonadati</taxon>
        <taxon>Planctomycetota</taxon>
        <taxon>Planctomycetia</taxon>
        <taxon>Planctomycetales</taxon>
        <taxon>Planctomycetaceae</taxon>
        <taxon>Schlesneria</taxon>
    </lineage>
</organism>
<accession>A0A7C2P8C2</accession>
<feature type="domain" description="Carbohydrate-binding" evidence="1">
    <location>
        <begin position="51"/>
        <end position="189"/>
    </location>
</feature>
<dbReference type="SUPFAM" id="SSF49344">
    <property type="entry name" value="CBD9-like"/>
    <property type="match status" value="1"/>
</dbReference>
<dbReference type="AlphaFoldDB" id="A0A7C2P8C2"/>
<proteinExistence type="predicted"/>
<dbReference type="EMBL" id="DSOK01000465">
    <property type="protein sequence ID" value="HEN17155.1"/>
    <property type="molecule type" value="Genomic_DNA"/>
</dbReference>
<dbReference type="GO" id="GO:0004553">
    <property type="term" value="F:hydrolase activity, hydrolyzing O-glycosyl compounds"/>
    <property type="evidence" value="ECO:0007669"/>
    <property type="project" value="InterPro"/>
</dbReference>
<gene>
    <name evidence="2" type="ORF">ENQ76_16985</name>
</gene>
<evidence type="ECO:0000313" key="2">
    <source>
        <dbReference type="EMBL" id="HEN17155.1"/>
    </source>
</evidence>
<dbReference type="InterPro" id="IPR010502">
    <property type="entry name" value="Carb-bd_dom_fam9"/>
</dbReference>
<dbReference type="Pfam" id="PF06452">
    <property type="entry name" value="CBM9_1"/>
    <property type="match status" value="1"/>
</dbReference>
<name>A0A7C2P8C2_9PLAN</name>